<feature type="non-terminal residue" evidence="1">
    <location>
        <position position="1"/>
    </location>
</feature>
<reference evidence="1 2" key="1">
    <citation type="submission" date="2024-01" db="EMBL/GenBank/DDBJ databases">
        <authorList>
            <person name="Alioto T."/>
            <person name="Alioto T."/>
            <person name="Gomez Garrido J."/>
        </authorList>
    </citation>
    <scope>NUCLEOTIDE SEQUENCE [LARGE SCALE GENOMIC DNA]</scope>
</reference>
<comment type="caution">
    <text evidence="1">The sequence shown here is derived from an EMBL/GenBank/DDBJ whole genome shotgun (WGS) entry which is preliminary data.</text>
</comment>
<evidence type="ECO:0000313" key="1">
    <source>
        <dbReference type="EMBL" id="CAK6978596.1"/>
    </source>
</evidence>
<organism evidence="1 2">
    <name type="scientific">Scomber scombrus</name>
    <name type="common">Atlantic mackerel</name>
    <name type="synonym">Scomber vernalis</name>
    <dbReference type="NCBI Taxonomy" id="13677"/>
    <lineage>
        <taxon>Eukaryota</taxon>
        <taxon>Metazoa</taxon>
        <taxon>Chordata</taxon>
        <taxon>Craniata</taxon>
        <taxon>Vertebrata</taxon>
        <taxon>Euteleostomi</taxon>
        <taxon>Actinopterygii</taxon>
        <taxon>Neopterygii</taxon>
        <taxon>Teleostei</taxon>
        <taxon>Neoteleostei</taxon>
        <taxon>Acanthomorphata</taxon>
        <taxon>Pelagiaria</taxon>
        <taxon>Scombriformes</taxon>
        <taxon>Scombridae</taxon>
        <taxon>Scomber</taxon>
    </lineage>
</organism>
<protein>
    <submittedName>
        <fullName evidence="1">Uncharacterized protein</fullName>
    </submittedName>
</protein>
<gene>
    <name evidence="1" type="ORF">FSCOSCO3_A027160</name>
</gene>
<dbReference type="AlphaFoldDB" id="A0AAV1Q3J2"/>
<sequence>SSSASENFSVTKNSNLQNKNLYKRVNSDLITNLIRTKHDLLSLQMQIKLQPSSSCHQGFTLHSACVKVNQTSIQRQF</sequence>
<dbReference type="Proteomes" id="UP001314229">
    <property type="component" value="Unassembled WGS sequence"/>
</dbReference>
<accession>A0AAV1Q3J2</accession>
<proteinExistence type="predicted"/>
<evidence type="ECO:0000313" key="2">
    <source>
        <dbReference type="Proteomes" id="UP001314229"/>
    </source>
</evidence>
<keyword evidence="2" id="KW-1185">Reference proteome</keyword>
<dbReference type="EMBL" id="CAWUFR010000500">
    <property type="protein sequence ID" value="CAK6978596.1"/>
    <property type="molecule type" value="Genomic_DNA"/>
</dbReference>
<name>A0AAV1Q3J2_SCOSC</name>